<evidence type="ECO:0000259" key="1">
    <source>
        <dbReference type="Pfam" id="PF08241"/>
    </source>
</evidence>
<keyword evidence="3" id="KW-1185">Reference proteome</keyword>
<evidence type="ECO:0000313" key="2">
    <source>
        <dbReference type="EMBL" id="MER7374266.1"/>
    </source>
</evidence>
<dbReference type="Proteomes" id="UP001486207">
    <property type="component" value="Unassembled WGS sequence"/>
</dbReference>
<reference evidence="2 3" key="1">
    <citation type="submission" date="2024-06" db="EMBL/GenBank/DDBJ databases">
        <title>The Natural Products Discovery Center: Release of the First 8490 Sequenced Strains for Exploring Actinobacteria Biosynthetic Diversity.</title>
        <authorList>
            <person name="Kalkreuter E."/>
            <person name="Kautsar S.A."/>
            <person name="Yang D."/>
            <person name="Bader C.D."/>
            <person name="Teijaro C.N."/>
            <person name="Fluegel L."/>
            <person name="Davis C.M."/>
            <person name="Simpson J.R."/>
            <person name="Lauterbach L."/>
            <person name="Steele A.D."/>
            <person name="Gui C."/>
            <person name="Meng S."/>
            <person name="Li G."/>
            <person name="Viehrig K."/>
            <person name="Ye F."/>
            <person name="Su P."/>
            <person name="Kiefer A.F."/>
            <person name="Nichols A."/>
            <person name="Cepeda A.J."/>
            <person name="Yan W."/>
            <person name="Fan B."/>
            <person name="Jiang Y."/>
            <person name="Adhikari A."/>
            <person name="Zheng C.-J."/>
            <person name="Schuster L."/>
            <person name="Cowan T.M."/>
            <person name="Smanski M.J."/>
            <person name="Chevrette M.G."/>
            <person name="De Carvalho L.P.S."/>
            <person name="Shen B."/>
        </authorList>
    </citation>
    <scope>NUCLEOTIDE SEQUENCE [LARGE SCALE GENOMIC DNA]</scope>
    <source>
        <strain evidence="2 3">NPDC000155</strain>
    </source>
</reference>
<accession>A0ABV1XRP5</accession>
<dbReference type="EMBL" id="JBEPFB010000006">
    <property type="protein sequence ID" value="MER7374266.1"/>
    <property type="molecule type" value="Genomic_DNA"/>
</dbReference>
<evidence type="ECO:0000313" key="3">
    <source>
        <dbReference type="Proteomes" id="UP001486207"/>
    </source>
</evidence>
<sequence length="277" mass="30060">MTSPEVAPEIVRFYAETIDEAQRLSTTADGRLEMVRTRELLRRYLPPPPARILDVGGGPGAHARWLVEDGYALHLVDPIPRHVKQAEQTGATVELGDARRLTAEDGSYDVVLLLGPLYHLPKRADRDQALAEAHRVLRPGGLLAAAGINRYSSLFEHAAFAHLHKETMRRSIGGILASQVHDGRKAFTAAYFHSGEQLRDEVTAAGFEAAEVFGVEGPAWSMLAAAERNTGSDFRDSALFESALTAARMAEPYPELLAASSHLLAVGRRHGGAEGAR</sequence>
<proteinExistence type="predicted"/>
<comment type="caution">
    <text evidence="2">The sequence shown here is derived from an EMBL/GenBank/DDBJ whole genome shotgun (WGS) entry which is preliminary data.</text>
</comment>
<name>A0ABV1XRP5_9ACTN</name>
<dbReference type="Gene3D" id="3.40.50.150">
    <property type="entry name" value="Vaccinia Virus protein VP39"/>
    <property type="match status" value="1"/>
</dbReference>
<gene>
    <name evidence="2" type="ORF">ABT384_16640</name>
</gene>
<dbReference type="Pfam" id="PF08241">
    <property type="entry name" value="Methyltransf_11"/>
    <property type="match status" value="1"/>
</dbReference>
<organism evidence="2 3">
    <name type="scientific">Streptomyces lanatus</name>
    <dbReference type="NCBI Taxonomy" id="66900"/>
    <lineage>
        <taxon>Bacteria</taxon>
        <taxon>Bacillati</taxon>
        <taxon>Actinomycetota</taxon>
        <taxon>Actinomycetes</taxon>
        <taxon>Kitasatosporales</taxon>
        <taxon>Streptomycetaceae</taxon>
        <taxon>Streptomyces</taxon>
    </lineage>
</organism>
<dbReference type="PANTHER" id="PTHR43591">
    <property type="entry name" value="METHYLTRANSFERASE"/>
    <property type="match status" value="1"/>
</dbReference>
<protein>
    <submittedName>
        <fullName evidence="2">Methyltransferase domain-containing protein</fullName>
    </submittedName>
</protein>
<keyword evidence="2" id="KW-0489">Methyltransferase</keyword>
<dbReference type="GO" id="GO:0008168">
    <property type="term" value="F:methyltransferase activity"/>
    <property type="evidence" value="ECO:0007669"/>
    <property type="project" value="UniProtKB-KW"/>
</dbReference>
<keyword evidence="2" id="KW-0808">Transferase</keyword>
<dbReference type="RefSeq" id="WP_190070875.1">
    <property type="nucleotide sequence ID" value="NZ_BNBM01000006.1"/>
</dbReference>
<dbReference type="InterPro" id="IPR029063">
    <property type="entry name" value="SAM-dependent_MTases_sf"/>
</dbReference>
<dbReference type="InterPro" id="IPR013216">
    <property type="entry name" value="Methyltransf_11"/>
</dbReference>
<dbReference type="CDD" id="cd02440">
    <property type="entry name" value="AdoMet_MTases"/>
    <property type="match status" value="1"/>
</dbReference>
<dbReference type="SUPFAM" id="SSF53335">
    <property type="entry name" value="S-adenosyl-L-methionine-dependent methyltransferases"/>
    <property type="match status" value="1"/>
</dbReference>
<dbReference type="GO" id="GO:0032259">
    <property type="term" value="P:methylation"/>
    <property type="evidence" value="ECO:0007669"/>
    <property type="project" value="UniProtKB-KW"/>
</dbReference>
<feature type="domain" description="Methyltransferase type 11" evidence="1">
    <location>
        <begin position="53"/>
        <end position="144"/>
    </location>
</feature>